<dbReference type="HOGENOM" id="CLU_473095_0_0_6"/>
<dbReference type="SUPFAM" id="SSF52402">
    <property type="entry name" value="Adenine nucleotide alpha hydrolases-like"/>
    <property type="match status" value="1"/>
</dbReference>
<dbReference type="PATRIC" id="fig|1445510.3.peg.5280"/>
<comment type="pathway">
    <text evidence="6">Sulfur metabolism; hydrogen sulfide biosynthesis; sulfite from sulfate: step 1/3.</text>
</comment>
<organism evidence="8 9">
    <name type="scientific">Gynuella sunshinyii YC6258</name>
    <dbReference type="NCBI Taxonomy" id="1445510"/>
    <lineage>
        <taxon>Bacteria</taxon>
        <taxon>Pseudomonadati</taxon>
        <taxon>Pseudomonadota</taxon>
        <taxon>Gammaproteobacteria</taxon>
        <taxon>Oceanospirillales</taxon>
        <taxon>Saccharospirillaceae</taxon>
        <taxon>Gynuella</taxon>
    </lineage>
</organism>
<dbReference type="InterPro" id="IPR014729">
    <property type="entry name" value="Rossmann-like_a/b/a_fold"/>
</dbReference>
<dbReference type="CDD" id="cd23946">
    <property type="entry name" value="Sulfate_adenylyltransferase_2"/>
    <property type="match status" value="1"/>
</dbReference>
<evidence type="ECO:0000256" key="3">
    <source>
        <dbReference type="ARBA" id="ARBA00022695"/>
    </source>
</evidence>
<dbReference type="InterPro" id="IPR050128">
    <property type="entry name" value="Sulfate_adenylyltrnsfr_sub2"/>
</dbReference>
<evidence type="ECO:0000256" key="4">
    <source>
        <dbReference type="ARBA" id="ARBA00022741"/>
    </source>
</evidence>
<dbReference type="GO" id="GO:0000103">
    <property type="term" value="P:sulfate assimilation"/>
    <property type="evidence" value="ECO:0007669"/>
    <property type="project" value="UniProtKB-UniRule"/>
</dbReference>
<dbReference type="GO" id="GO:0070814">
    <property type="term" value="P:hydrogen sulfide biosynthetic process"/>
    <property type="evidence" value="ECO:0007669"/>
    <property type="project" value="UniProtKB-UniRule"/>
</dbReference>
<dbReference type="InterPro" id="IPR002500">
    <property type="entry name" value="PAPS_reduct_dom"/>
</dbReference>
<dbReference type="InterPro" id="IPR009057">
    <property type="entry name" value="Homeodomain-like_sf"/>
</dbReference>
<comment type="function">
    <text evidence="6">With CysN forms the ATP sulfurylase (ATPS) that catalyzes the adenylation of sulfate producing adenosine 5'-phosphosulfate (APS) and diphosphate, the first enzymatic step in sulfur assimilation pathway. APS synthesis involves the formation of a high-energy phosphoric-sulfuric acid anhydride bond driven by GTP hydrolysis by CysN coupled to ATP hydrolysis by CysD.</text>
</comment>
<dbReference type="KEGG" id="gsn:YC6258_05319"/>
<dbReference type="UniPathway" id="UPA00140">
    <property type="reaction ID" value="UER00204"/>
</dbReference>
<keyword evidence="5 6" id="KW-0067">ATP-binding</keyword>
<name>A0A0C5W402_9GAMM</name>
<comment type="similarity">
    <text evidence="1 6">Belongs to the PAPS reductase family. CysD subfamily.</text>
</comment>
<dbReference type="NCBIfam" id="NF009214">
    <property type="entry name" value="PRK12563.1"/>
    <property type="match status" value="1"/>
</dbReference>
<evidence type="ECO:0000256" key="1">
    <source>
        <dbReference type="ARBA" id="ARBA00008885"/>
    </source>
</evidence>
<dbReference type="PANTHER" id="PTHR43196:SF1">
    <property type="entry name" value="SULFATE ADENYLYLTRANSFERASE SUBUNIT 2"/>
    <property type="match status" value="1"/>
</dbReference>
<keyword evidence="4 6" id="KW-0547">Nucleotide-binding</keyword>
<evidence type="ECO:0000256" key="5">
    <source>
        <dbReference type="ARBA" id="ARBA00022840"/>
    </source>
</evidence>
<dbReference type="AlphaFoldDB" id="A0A0C5W402"/>
<evidence type="ECO:0000313" key="8">
    <source>
        <dbReference type="EMBL" id="AJQ97349.1"/>
    </source>
</evidence>
<dbReference type="GO" id="GO:0004781">
    <property type="term" value="F:sulfate adenylyltransferase (ATP) activity"/>
    <property type="evidence" value="ECO:0007669"/>
    <property type="project" value="UniProtKB-UniRule"/>
</dbReference>
<protein>
    <recommendedName>
        <fullName evidence="6">Sulfate adenylyltransferase subunit 2</fullName>
        <ecNumber evidence="6">2.7.7.4</ecNumber>
    </recommendedName>
    <alternativeName>
        <fullName evidence="6">ATP-sulfurylase small subunit</fullName>
    </alternativeName>
    <alternativeName>
        <fullName evidence="6">Sulfate adenylate transferase</fullName>
        <shortName evidence="6">SAT</shortName>
    </alternativeName>
</protein>
<comment type="catalytic activity">
    <reaction evidence="6">
        <text>sulfate + ATP + H(+) = adenosine 5'-phosphosulfate + diphosphate</text>
        <dbReference type="Rhea" id="RHEA:18133"/>
        <dbReference type="ChEBI" id="CHEBI:15378"/>
        <dbReference type="ChEBI" id="CHEBI:16189"/>
        <dbReference type="ChEBI" id="CHEBI:30616"/>
        <dbReference type="ChEBI" id="CHEBI:33019"/>
        <dbReference type="ChEBI" id="CHEBI:58243"/>
        <dbReference type="EC" id="2.7.7.4"/>
    </reaction>
</comment>
<evidence type="ECO:0000313" key="9">
    <source>
        <dbReference type="Proteomes" id="UP000032266"/>
    </source>
</evidence>
<dbReference type="PANTHER" id="PTHR43196">
    <property type="entry name" value="SULFATE ADENYLYLTRANSFERASE SUBUNIT 2"/>
    <property type="match status" value="1"/>
</dbReference>
<dbReference type="GO" id="GO:0005524">
    <property type="term" value="F:ATP binding"/>
    <property type="evidence" value="ECO:0007669"/>
    <property type="project" value="UniProtKB-KW"/>
</dbReference>
<dbReference type="Pfam" id="PF01507">
    <property type="entry name" value="PAPS_reduct"/>
    <property type="match status" value="1"/>
</dbReference>
<sequence>MDVQEGGLKQQEHLRKQAVMLRLQKKSLNDIQQQTGLSHPTIIAAYKKFLTGGWQALQMRPRGRPSGTKGLKKHHLAGVIKELIHISSPLNGLWSIEAVQHWLEDNYQELVSAKTIGRYLKECGLIPPDETFDVSRKAARQWCEERGRHAEKRQKPAVFICGVRNFSFNHGVSTGYQVYLRDLKNRVQWLHSDTPLGETSIIKAASAVLDDCPEGMMLIVKSPFLQRYQKLGAWVSQQQNVCLIPHGELNLQAGGIDRKTPPATTHKINNCQSKGTDMPLTHLQRLEAESIQIMREVVAETENPVMLYSIGKDSAVMLHIAMKAFYPSIPPFPLLHVDTRWKFREMYEFRDKMVQDLGLELLTYINPEGIEKDINPFTHGSAIHTDIMKTEALKQALNKYGFDAAFGGARRDEEKSRAKERIFSFRTADHRWDPKNQRPEIWKQYNARKHKGESIRVFPLSNWTELDIWQYIYLENVPIVPLYYSAERPVVERDGVLIMVDDERMPLRDGEVPMMKKVRFRTLGCYPLTGAVESEADTLPAIIQEMLLTKTSERQGRVIDHDSAASMEKKKQEGYF</sequence>
<keyword evidence="2 6" id="KW-0808">Transferase</keyword>
<comment type="subunit">
    <text evidence="6">Heterodimer composed of CysD, the smaller subunit, and CysN.</text>
</comment>
<dbReference type="NCBIfam" id="NF003587">
    <property type="entry name" value="PRK05253.1"/>
    <property type="match status" value="1"/>
</dbReference>
<keyword evidence="3 6" id="KW-0548">Nucleotidyltransferase</keyword>
<dbReference type="SUPFAM" id="SSF46689">
    <property type="entry name" value="Homeodomain-like"/>
    <property type="match status" value="1"/>
</dbReference>
<evidence type="ECO:0000256" key="2">
    <source>
        <dbReference type="ARBA" id="ARBA00022679"/>
    </source>
</evidence>
<dbReference type="Proteomes" id="UP000032266">
    <property type="component" value="Chromosome"/>
</dbReference>
<dbReference type="FunFam" id="3.40.50.620:FF:000002">
    <property type="entry name" value="Sulfate adenylyltransferase subunit 2"/>
    <property type="match status" value="1"/>
</dbReference>
<dbReference type="STRING" id="1445510.YC6258_05319"/>
<keyword evidence="9" id="KW-1185">Reference proteome</keyword>
<accession>A0A0C5W402</accession>
<feature type="domain" description="Phosphoadenosine phosphosulphate reductase" evidence="7">
    <location>
        <begin position="303"/>
        <end position="530"/>
    </location>
</feature>
<gene>
    <name evidence="6" type="primary">cysD</name>
    <name evidence="8" type="ORF">YC6258_05319</name>
</gene>
<dbReference type="EC" id="2.7.7.4" evidence="6"/>
<evidence type="ECO:0000259" key="7">
    <source>
        <dbReference type="Pfam" id="PF01507"/>
    </source>
</evidence>
<dbReference type="NCBIfam" id="TIGR02039">
    <property type="entry name" value="CysD"/>
    <property type="match status" value="1"/>
</dbReference>
<reference evidence="8 9" key="1">
    <citation type="submission" date="2014-01" db="EMBL/GenBank/DDBJ databases">
        <title>Full genme sequencing of cellulolytic bacterium Gynuella sunshinyii YC6258T gen. nov., sp. nov.</title>
        <authorList>
            <person name="Khan H."/>
            <person name="Chung E.J."/>
            <person name="Chung Y.R."/>
        </authorList>
    </citation>
    <scope>NUCLEOTIDE SEQUENCE [LARGE SCALE GENOMIC DNA]</scope>
    <source>
        <strain evidence="8 9">YC6258</strain>
    </source>
</reference>
<proteinExistence type="inferred from homology"/>
<dbReference type="HAMAP" id="MF_00064">
    <property type="entry name" value="Sulf_adenylyltr_sub2"/>
    <property type="match status" value="1"/>
</dbReference>
<evidence type="ECO:0000256" key="6">
    <source>
        <dbReference type="HAMAP-Rule" id="MF_00064"/>
    </source>
</evidence>
<dbReference type="InterPro" id="IPR011784">
    <property type="entry name" value="SO4_adenylTrfase_ssu"/>
</dbReference>
<dbReference type="EMBL" id="CP007142">
    <property type="protein sequence ID" value="AJQ97349.1"/>
    <property type="molecule type" value="Genomic_DNA"/>
</dbReference>
<dbReference type="Gene3D" id="3.40.50.620">
    <property type="entry name" value="HUPs"/>
    <property type="match status" value="1"/>
</dbReference>